<name>A0A9D0ZFB8_9FIRM</name>
<reference evidence="1" key="2">
    <citation type="journal article" date="2021" name="PeerJ">
        <title>Extensive microbial diversity within the chicken gut microbiome revealed by metagenomics and culture.</title>
        <authorList>
            <person name="Gilroy R."/>
            <person name="Ravi A."/>
            <person name="Getino M."/>
            <person name="Pursley I."/>
            <person name="Horton D.L."/>
            <person name="Alikhan N.F."/>
            <person name="Baker D."/>
            <person name="Gharbi K."/>
            <person name="Hall N."/>
            <person name="Watson M."/>
            <person name="Adriaenssens E.M."/>
            <person name="Foster-Nyarko E."/>
            <person name="Jarju S."/>
            <person name="Secka A."/>
            <person name="Antonio M."/>
            <person name="Oren A."/>
            <person name="Chaudhuri R.R."/>
            <person name="La Ragione R."/>
            <person name="Hildebrand F."/>
            <person name="Pallen M.J."/>
        </authorList>
    </citation>
    <scope>NUCLEOTIDE SEQUENCE</scope>
    <source>
        <strain evidence="1">ChiBcolR7-354</strain>
    </source>
</reference>
<dbReference type="InterPro" id="IPR036280">
    <property type="entry name" value="Multihaem_cyt_sf"/>
</dbReference>
<evidence type="ECO:0000313" key="1">
    <source>
        <dbReference type="EMBL" id="HIQ79533.1"/>
    </source>
</evidence>
<accession>A0A9D0ZFB8</accession>
<dbReference type="EMBL" id="DVGA01000113">
    <property type="protein sequence ID" value="HIQ79533.1"/>
    <property type="molecule type" value="Genomic_DNA"/>
</dbReference>
<dbReference type="InterPro" id="IPR010181">
    <property type="entry name" value="CGCAxxGCC_motif"/>
</dbReference>
<reference evidence="1" key="1">
    <citation type="submission" date="2020-10" db="EMBL/GenBank/DDBJ databases">
        <authorList>
            <person name="Gilroy R."/>
        </authorList>
    </citation>
    <scope>NUCLEOTIDE SEQUENCE</scope>
    <source>
        <strain evidence="1">ChiBcolR7-354</strain>
    </source>
</reference>
<gene>
    <name evidence="1" type="ORF">IAB77_09800</name>
</gene>
<dbReference type="AlphaFoldDB" id="A0A9D0ZFB8"/>
<dbReference type="SUPFAM" id="SSF48695">
    <property type="entry name" value="Multiheme cytochromes"/>
    <property type="match status" value="1"/>
</dbReference>
<proteinExistence type="predicted"/>
<sequence>MDVFDRMLELSRDGFDCAQILLSLALELDGKSDPDLVRAMGGLSSGIAGGGDVCGALAGGACLLSYFAGRGEPDELPHPKLEEMYASLREWFDGYTAGYGGASCRCILAGDPRNRIQRCPMVVQSVFEKCFDLLERNGVL</sequence>
<comment type="caution">
    <text evidence="1">The sequence shown here is derived from an EMBL/GenBank/DDBJ whole genome shotgun (WGS) entry which is preliminary data.</text>
</comment>
<organism evidence="1 2">
    <name type="scientific">Candidatus Scatomorpha intestinavium</name>
    <dbReference type="NCBI Taxonomy" id="2840922"/>
    <lineage>
        <taxon>Bacteria</taxon>
        <taxon>Bacillati</taxon>
        <taxon>Bacillota</taxon>
        <taxon>Clostridia</taxon>
        <taxon>Eubacteriales</taxon>
        <taxon>Candidatus Scatomorpha</taxon>
    </lineage>
</organism>
<dbReference type="NCBIfam" id="NF045669">
    <property type="entry name" value="DVU1555_fam_CGA"/>
    <property type="match status" value="1"/>
</dbReference>
<dbReference type="Proteomes" id="UP000824262">
    <property type="component" value="Unassembled WGS sequence"/>
</dbReference>
<protein>
    <submittedName>
        <fullName evidence="1">C_GCAxxG_C_C family protein</fullName>
    </submittedName>
</protein>
<dbReference type="Pfam" id="PF09719">
    <property type="entry name" value="C_GCAxxG_C_C"/>
    <property type="match status" value="1"/>
</dbReference>
<evidence type="ECO:0000313" key="2">
    <source>
        <dbReference type="Proteomes" id="UP000824262"/>
    </source>
</evidence>